<sequence>MLTPLISTPRKAGSLASTQPGPATASTHAASRSASPPASPDGLAPRPQRALAPVQPKGPDFDETLAAQRKPHLLAYLRQMERELENQLERPMASDTNSDMHHLDDIMEALNATTPSLNLCKYAFEFNQQLEGLKKTGLVTQLFEGMQTQGQWHAIFDRDGKHRSAMSVQCAKDSASLVIVDSLPADSITEEVHTGTWTRVLEELQWFLDRKRNFVEPRTQLRAHIVFTHAQKSDEGCTIFALSAAKKMASSTAIADLHRQALASAANADGTEPAVKMLASSVLPPAFMKHATSARTLREYLEKRRQEPNAAAADQGAVNKRGETLLERHAAHEVTRQKRPPEESTWFTPILKCLGMDTGPKTSTYSASYLHKRIEFVRTALAHFAPPTSDDTTVAHGQVPQ</sequence>
<dbReference type="InterPro" id="IPR005083">
    <property type="entry name" value="YopJ-like"/>
</dbReference>
<name>A0A328Z5E4_9BURK</name>
<keyword evidence="1 7" id="KW-0808">Transferase</keyword>
<dbReference type="Proteomes" id="UP000248856">
    <property type="component" value="Unassembled WGS sequence"/>
</dbReference>
<proteinExistence type="inferred from homology"/>
<feature type="region of interest" description="Disordered" evidence="6">
    <location>
        <begin position="1"/>
        <end position="62"/>
    </location>
</feature>
<evidence type="ECO:0000256" key="5">
    <source>
        <dbReference type="ARBA" id="ARBA00048662"/>
    </source>
</evidence>
<keyword evidence="8" id="KW-1185">Reference proteome</keyword>
<organism evidence="7 8">
    <name type="scientific">Paracidovorax anthurii</name>
    <dbReference type="NCBI Taxonomy" id="78229"/>
    <lineage>
        <taxon>Bacteria</taxon>
        <taxon>Pseudomonadati</taxon>
        <taxon>Pseudomonadota</taxon>
        <taxon>Betaproteobacteria</taxon>
        <taxon>Burkholderiales</taxon>
        <taxon>Comamonadaceae</taxon>
        <taxon>Paracidovorax</taxon>
    </lineage>
</organism>
<dbReference type="EMBL" id="QLTA01000022">
    <property type="protein sequence ID" value="RAR80653.1"/>
    <property type="molecule type" value="Genomic_DNA"/>
</dbReference>
<comment type="catalytic activity">
    <reaction evidence="5">
        <text>L-seryl-[protein] + acetyl-CoA = O-acetyl-L-seryl-[protein] + CoA</text>
        <dbReference type="Rhea" id="RHEA:59392"/>
        <dbReference type="Rhea" id="RHEA-COMP:9863"/>
        <dbReference type="Rhea" id="RHEA-COMP:15352"/>
        <dbReference type="ChEBI" id="CHEBI:29999"/>
        <dbReference type="ChEBI" id="CHEBI:57287"/>
        <dbReference type="ChEBI" id="CHEBI:57288"/>
        <dbReference type="ChEBI" id="CHEBI:141128"/>
    </reaction>
    <physiologicalReaction direction="left-to-right" evidence="5">
        <dbReference type="Rhea" id="RHEA:59393"/>
    </physiologicalReaction>
</comment>
<dbReference type="RefSeq" id="WP_211322424.1">
    <property type="nucleotide sequence ID" value="NZ_QLTA01000022.1"/>
</dbReference>
<evidence type="ECO:0000256" key="6">
    <source>
        <dbReference type="SAM" id="MobiDB-lite"/>
    </source>
</evidence>
<evidence type="ECO:0000313" key="7">
    <source>
        <dbReference type="EMBL" id="RAR80653.1"/>
    </source>
</evidence>
<evidence type="ECO:0000256" key="1">
    <source>
        <dbReference type="ARBA" id="ARBA00022679"/>
    </source>
</evidence>
<protein>
    <submittedName>
        <fullName evidence="7">YopJ serine/threonine acetyltransferase</fullName>
    </submittedName>
</protein>
<keyword evidence="2" id="KW-0012">Acyltransferase</keyword>
<comment type="catalytic activity">
    <reaction evidence="4">
        <text>L-threonyl-[protein] + acetyl-CoA = O-acetyl-L-threonyl-[protein] + CoA</text>
        <dbReference type="Rhea" id="RHEA:65340"/>
        <dbReference type="Rhea" id="RHEA-COMP:11060"/>
        <dbReference type="Rhea" id="RHEA-COMP:16780"/>
        <dbReference type="ChEBI" id="CHEBI:30013"/>
        <dbReference type="ChEBI" id="CHEBI:57287"/>
        <dbReference type="ChEBI" id="CHEBI:57288"/>
        <dbReference type="ChEBI" id="CHEBI:141025"/>
    </reaction>
    <physiologicalReaction direction="left-to-right" evidence="4">
        <dbReference type="Rhea" id="RHEA:65341"/>
    </physiologicalReaction>
</comment>
<comment type="caution">
    <text evidence="7">The sequence shown here is derived from an EMBL/GenBank/DDBJ whole genome shotgun (WGS) entry which is preliminary data.</text>
</comment>
<evidence type="ECO:0000256" key="3">
    <source>
        <dbReference type="ARBA" id="ARBA00023785"/>
    </source>
</evidence>
<reference evidence="7 8" key="1">
    <citation type="submission" date="2018-06" db="EMBL/GenBank/DDBJ databases">
        <title>Genomic Encyclopedia of Archaeal and Bacterial Type Strains, Phase II (KMG-II): from individual species to whole genera.</title>
        <authorList>
            <person name="Goeker M."/>
        </authorList>
    </citation>
    <scope>NUCLEOTIDE SEQUENCE [LARGE SCALE GENOMIC DNA]</scope>
    <source>
        <strain evidence="7 8">CFPB 3232</strain>
    </source>
</reference>
<evidence type="ECO:0000256" key="4">
    <source>
        <dbReference type="ARBA" id="ARBA00048364"/>
    </source>
</evidence>
<evidence type="ECO:0000313" key="8">
    <source>
        <dbReference type="Proteomes" id="UP000248856"/>
    </source>
</evidence>
<gene>
    <name evidence="7" type="ORF">AX018_102211</name>
</gene>
<feature type="compositionally biased region" description="Low complexity" evidence="6">
    <location>
        <begin position="22"/>
        <end position="36"/>
    </location>
</feature>
<comment type="similarity">
    <text evidence="3">Belongs to the acetyltransferase YopJ family.</text>
</comment>
<accession>A0A328Z5E4</accession>
<dbReference type="AlphaFoldDB" id="A0A328Z5E4"/>
<evidence type="ECO:0000256" key="2">
    <source>
        <dbReference type="ARBA" id="ARBA00023315"/>
    </source>
</evidence>
<dbReference type="GO" id="GO:0016746">
    <property type="term" value="F:acyltransferase activity"/>
    <property type="evidence" value="ECO:0007669"/>
    <property type="project" value="UniProtKB-KW"/>
</dbReference>
<dbReference type="Pfam" id="PF03421">
    <property type="entry name" value="Acetyltransf_14"/>
    <property type="match status" value="1"/>
</dbReference>